<dbReference type="Gene3D" id="3.80.10.10">
    <property type="entry name" value="Ribonuclease Inhibitor"/>
    <property type="match status" value="2"/>
</dbReference>
<dbReference type="Pfam" id="PF12799">
    <property type="entry name" value="LRR_4"/>
    <property type="match status" value="1"/>
</dbReference>
<dbReference type="GO" id="GO:0005737">
    <property type="term" value="C:cytoplasm"/>
    <property type="evidence" value="ECO:0007669"/>
    <property type="project" value="TreeGrafter"/>
</dbReference>
<protein>
    <submittedName>
        <fullName evidence="3">Uncharacterized protein</fullName>
    </submittedName>
</protein>
<dbReference type="EMBL" id="JAZGQO010000007">
    <property type="protein sequence ID" value="KAK6183428.1"/>
    <property type="molecule type" value="Genomic_DNA"/>
</dbReference>
<name>A0AAN8K1X6_PATCE</name>
<dbReference type="Pfam" id="PF13855">
    <property type="entry name" value="LRR_8"/>
    <property type="match status" value="1"/>
</dbReference>
<dbReference type="AlphaFoldDB" id="A0AAN8K1X6"/>
<evidence type="ECO:0000256" key="1">
    <source>
        <dbReference type="ARBA" id="ARBA00022614"/>
    </source>
</evidence>
<organism evidence="3 4">
    <name type="scientific">Patella caerulea</name>
    <name type="common">Rayed Mediterranean limpet</name>
    <dbReference type="NCBI Taxonomy" id="87958"/>
    <lineage>
        <taxon>Eukaryota</taxon>
        <taxon>Metazoa</taxon>
        <taxon>Spiralia</taxon>
        <taxon>Lophotrochozoa</taxon>
        <taxon>Mollusca</taxon>
        <taxon>Gastropoda</taxon>
        <taxon>Patellogastropoda</taxon>
        <taxon>Patelloidea</taxon>
        <taxon>Patellidae</taxon>
        <taxon>Patella</taxon>
    </lineage>
</organism>
<dbReference type="InterPro" id="IPR025875">
    <property type="entry name" value="Leu-rich_rpt_4"/>
</dbReference>
<reference evidence="3 4" key="1">
    <citation type="submission" date="2024-01" db="EMBL/GenBank/DDBJ databases">
        <title>The genome of the rayed Mediterranean limpet Patella caerulea (Linnaeus, 1758).</title>
        <authorList>
            <person name="Anh-Thu Weber A."/>
            <person name="Halstead-Nussloch G."/>
        </authorList>
    </citation>
    <scope>NUCLEOTIDE SEQUENCE [LARGE SCALE GENOMIC DNA]</scope>
    <source>
        <strain evidence="3">AATW-2023a</strain>
        <tissue evidence="3">Whole specimen</tissue>
    </source>
</reference>
<dbReference type="PANTHER" id="PTHR48051:SF1">
    <property type="entry name" value="RAS SUPPRESSOR PROTEIN 1"/>
    <property type="match status" value="1"/>
</dbReference>
<keyword evidence="2" id="KW-0677">Repeat</keyword>
<dbReference type="InterPro" id="IPR032675">
    <property type="entry name" value="LRR_dom_sf"/>
</dbReference>
<evidence type="ECO:0000313" key="4">
    <source>
        <dbReference type="Proteomes" id="UP001347796"/>
    </source>
</evidence>
<sequence length="576" mass="65880">MSSFLGRIGSFFRRLNRELEEDFPEDALVFFHHHKYFLHLDEKCDHLKDTDTNEFPHVWGFSPKFECEYCKNKRLKGWSCGWYKGCHKSNYRRCLTCGSTNCVLIEYEPIYWKLKSAMSSANTLALILNTVGRPEKLQKFLVPSGGNLPIFPNAIGRFPNLCTLILRGNQIEELPDCFSDLMNLTVLDLSDNNFRSIPQTLLFIRLERLILKNNRIEILSVDVLEMIYLLELNLKGNPLRAPNSSICSKGVGEIFKYLRQTNKTKQQANTGVSKTVECHRRVVAQNEYDCTAKGSGGAYMTVVTEGTIEKTEMNPRVIAHEDYDRFLRTRLSPEIIQELCIRGIKCYAIPKSIGRCVNLTMADFQDNQIASIPQEIVHLQKLEILDVSNNFICNVSPCVGFLSSLKRLNLASNNITHLPLSFINLPQLEELDVSGTNMTSPSMEVCSSGLSAIITELKRLRSCRRNKDAFLTAWYEDAEADKCNVGGTSLKSLCLQTLMTYKMSLHTQMTSMTTMPPLYKRLITQELAKRDVFKMYSCNVCQKNFSSEFYFKMHECHTDYDVDYVLTHCPKSINIT</sequence>
<dbReference type="PANTHER" id="PTHR48051">
    <property type="match status" value="1"/>
</dbReference>
<proteinExistence type="predicted"/>
<keyword evidence="1" id="KW-0433">Leucine-rich repeat</keyword>
<dbReference type="InterPro" id="IPR003591">
    <property type="entry name" value="Leu-rich_rpt_typical-subtyp"/>
</dbReference>
<evidence type="ECO:0000256" key="2">
    <source>
        <dbReference type="ARBA" id="ARBA00022737"/>
    </source>
</evidence>
<evidence type="ECO:0000313" key="3">
    <source>
        <dbReference type="EMBL" id="KAK6183428.1"/>
    </source>
</evidence>
<dbReference type="InterPro" id="IPR050216">
    <property type="entry name" value="LRR_domain-containing"/>
</dbReference>
<comment type="caution">
    <text evidence="3">The sequence shown here is derived from an EMBL/GenBank/DDBJ whole genome shotgun (WGS) entry which is preliminary data.</text>
</comment>
<dbReference type="SUPFAM" id="SSF52058">
    <property type="entry name" value="L domain-like"/>
    <property type="match status" value="1"/>
</dbReference>
<dbReference type="PROSITE" id="PS51450">
    <property type="entry name" value="LRR"/>
    <property type="match status" value="3"/>
</dbReference>
<keyword evidence="4" id="KW-1185">Reference proteome</keyword>
<gene>
    <name evidence="3" type="ORF">SNE40_010912</name>
</gene>
<dbReference type="SMART" id="SM00369">
    <property type="entry name" value="LRR_TYP"/>
    <property type="match status" value="5"/>
</dbReference>
<dbReference type="Proteomes" id="UP001347796">
    <property type="component" value="Unassembled WGS sequence"/>
</dbReference>
<accession>A0AAN8K1X6</accession>
<dbReference type="InterPro" id="IPR001611">
    <property type="entry name" value="Leu-rich_rpt"/>
</dbReference>